<comment type="caution">
    <text evidence="1">The sequence shown here is derived from an EMBL/GenBank/DDBJ whole genome shotgun (WGS) entry which is preliminary data.</text>
</comment>
<protein>
    <submittedName>
        <fullName evidence="1">Uncharacterized protein</fullName>
    </submittedName>
</protein>
<organism evidence="1 2">
    <name type="scientific">Eumeta variegata</name>
    <name type="common">Bagworm moth</name>
    <name type="synonym">Eumeta japonica</name>
    <dbReference type="NCBI Taxonomy" id="151549"/>
    <lineage>
        <taxon>Eukaryota</taxon>
        <taxon>Metazoa</taxon>
        <taxon>Ecdysozoa</taxon>
        <taxon>Arthropoda</taxon>
        <taxon>Hexapoda</taxon>
        <taxon>Insecta</taxon>
        <taxon>Pterygota</taxon>
        <taxon>Neoptera</taxon>
        <taxon>Endopterygota</taxon>
        <taxon>Lepidoptera</taxon>
        <taxon>Glossata</taxon>
        <taxon>Ditrysia</taxon>
        <taxon>Tineoidea</taxon>
        <taxon>Psychidae</taxon>
        <taxon>Oiketicinae</taxon>
        <taxon>Eumeta</taxon>
    </lineage>
</organism>
<gene>
    <name evidence="1" type="ORF">EVAR_9079_1</name>
</gene>
<dbReference type="Proteomes" id="UP000299102">
    <property type="component" value="Unassembled WGS sequence"/>
</dbReference>
<name>A0A4C1TW48_EUMVA</name>
<dbReference type="AlphaFoldDB" id="A0A4C1TW48"/>
<keyword evidence="2" id="KW-1185">Reference proteome</keyword>
<accession>A0A4C1TW48</accession>
<proteinExistence type="predicted"/>
<evidence type="ECO:0000313" key="1">
    <source>
        <dbReference type="EMBL" id="GBP18237.1"/>
    </source>
</evidence>
<reference evidence="1 2" key="1">
    <citation type="journal article" date="2019" name="Commun. Biol.">
        <title>The bagworm genome reveals a unique fibroin gene that provides high tensile strength.</title>
        <authorList>
            <person name="Kono N."/>
            <person name="Nakamura H."/>
            <person name="Ohtoshi R."/>
            <person name="Tomita M."/>
            <person name="Numata K."/>
            <person name="Arakawa K."/>
        </authorList>
    </citation>
    <scope>NUCLEOTIDE SEQUENCE [LARGE SCALE GENOMIC DNA]</scope>
</reference>
<dbReference type="EMBL" id="BGZK01000094">
    <property type="protein sequence ID" value="GBP18237.1"/>
    <property type="molecule type" value="Genomic_DNA"/>
</dbReference>
<evidence type="ECO:0000313" key="2">
    <source>
        <dbReference type="Proteomes" id="UP000299102"/>
    </source>
</evidence>
<sequence>MLDCQQAMLDGDSCQIVSSPSRWTGVRLRDDRFVTTLGAVCRSVHGWYRANLKRRSEILLSSPADTDSDRLNGKVTGRFVYSNAIYYSGHPASLI</sequence>